<dbReference type="AlphaFoldDB" id="A0A3P5X3Y0"/>
<feature type="region of interest" description="Disordered" evidence="1">
    <location>
        <begin position="1"/>
        <end position="22"/>
    </location>
</feature>
<keyword evidence="3" id="KW-1185">Reference proteome</keyword>
<proteinExistence type="predicted"/>
<dbReference type="Proteomes" id="UP000277498">
    <property type="component" value="Unassembled WGS sequence"/>
</dbReference>
<evidence type="ECO:0000313" key="2">
    <source>
        <dbReference type="EMBL" id="VDC25226.1"/>
    </source>
</evidence>
<protein>
    <submittedName>
        <fullName evidence="2">Uncharacterized protein</fullName>
    </submittedName>
</protein>
<evidence type="ECO:0000256" key="1">
    <source>
        <dbReference type="SAM" id="MobiDB-lite"/>
    </source>
</evidence>
<name>A0A3P5X3Y0_9RHOB</name>
<reference evidence="2 3" key="1">
    <citation type="submission" date="2018-11" db="EMBL/GenBank/DDBJ databases">
        <authorList>
            <person name="Criscuolo A."/>
        </authorList>
    </citation>
    <scope>NUCLEOTIDE SEQUENCE [LARGE SCALE GENOMIC DNA]</scope>
    <source>
        <strain evidence="2">ACIP111625</strain>
    </source>
</reference>
<evidence type="ECO:0000313" key="3">
    <source>
        <dbReference type="Proteomes" id="UP000277498"/>
    </source>
</evidence>
<organism evidence="2 3">
    <name type="scientific">Pseudogemmobacter humi</name>
    <dbReference type="NCBI Taxonomy" id="2483812"/>
    <lineage>
        <taxon>Bacteria</taxon>
        <taxon>Pseudomonadati</taxon>
        <taxon>Pseudomonadota</taxon>
        <taxon>Alphaproteobacteria</taxon>
        <taxon>Rhodobacterales</taxon>
        <taxon>Paracoccaceae</taxon>
        <taxon>Pseudogemmobacter</taxon>
    </lineage>
</organism>
<accession>A0A3P5X3Y0</accession>
<sequence>MFDNQTGEQVDHRDHPALHAPGGLLYGPKSCNGYHAEVTGPGLLHDGGKWPFLPSWSGLNREDPRLKDRAWLERPCPDR</sequence>
<dbReference type="EMBL" id="UXAW01000051">
    <property type="protein sequence ID" value="VDC25226.1"/>
    <property type="molecule type" value="Genomic_DNA"/>
</dbReference>
<gene>
    <name evidence="2" type="ORF">XINFAN_01464</name>
</gene>